<dbReference type="EMBL" id="CP002696">
    <property type="protein sequence ID" value="AEE16807.1"/>
    <property type="molecule type" value="Genomic_DNA"/>
</dbReference>
<feature type="domain" description="RnfC Barrel sandwich hybrid" evidence="4">
    <location>
        <begin position="21"/>
        <end position="97"/>
    </location>
</feature>
<dbReference type="HOGENOM" id="CLU_010808_6_0_12"/>
<keyword evidence="6" id="KW-1185">Reference proteome</keyword>
<evidence type="ECO:0000256" key="3">
    <source>
        <dbReference type="ARBA" id="ARBA00023014"/>
    </source>
</evidence>
<dbReference type="STRING" id="906968.Trebr_1383"/>
<dbReference type="InterPro" id="IPR010208">
    <property type="entry name" value="Ion_transpt_RnfC/RsxC"/>
</dbReference>
<reference evidence="6" key="1">
    <citation type="submission" date="2011-04" db="EMBL/GenBank/DDBJ databases">
        <title>The complete genome of Treponema brennaborense DSM 12168.</title>
        <authorList>
            <person name="Lucas S."/>
            <person name="Han J."/>
            <person name="Lapidus A."/>
            <person name="Bruce D."/>
            <person name="Goodwin L."/>
            <person name="Pitluck S."/>
            <person name="Peters L."/>
            <person name="Kyrpides N."/>
            <person name="Mavromatis K."/>
            <person name="Ivanova N."/>
            <person name="Mikhailova N."/>
            <person name="Pagani I."/>
            <person name="Teshima H."/>
            <person name="Detter J.C."/>
            <person name="Tapia R."/>
            <person name="Han C."/>
            <person name="Land M."/>
            <person name="Hauser L."/>
            <person name="Markowitz V."/>
            <person name="Cheng J.-F."/>
            <person name="Hugenholtz P."/>
            <person name="Woyke T."/>
            <person name="Wu D."/>
            <person name="Gronow S."/>
            <person name="Wellnitz S."/>
            <person name="Brambilla E."/>
            <person name="Klenk H.-P."/>
            <person name="Eisen J.A."/>
        </authorList>
    </citation>
    <scope>NUCLEOTIDE SEQUENCE [LARGE SCALE GENOMIC DNA]</scope>
    <source>
        <strain evidence="6">DSM 12168 / CIP 105900 / DD5/3</strain>
    </source>
</reference>
<dbReference type="OrthoDB" id="358646at2"/>
<keyword evidence="2" id="KW-0408">Iron</keyword>
<dbReference type="PROSITE" id="PS00198">
    <property type="entry name" value="4FE4S_FER_1"/>
    <property type="match status" value="1"/>
</dbReference>
<accession>F4LN42</accession>
<dbReference type="GO" id="GO:0016020">
    <property type="term" value="C:membrane"/>
    <property type="evidence" value="ECO:0007669"/>
    <property type="project" value="InterPro"/>
</dbReference>
<dbReference type="GO" id="GO:0009055">
    <property type="term" value="F:electron transfer activity"/>
    <property type="evidence" value="ECO:0007669"/>
    <property type="project" value="InterPro"/>
</dbReference>
<dbReference type="GO" id="GO:0046872">
    <property type="term" value="F:metal ion binding"/>
    <property type="evidence" value="ECO:0007669"/>
    <property type="project" value="UniProtKB-KW"/>
</dbReference>
<dbReference type="InterPro" id="IPR037225">
    <property type="entry name" value="Nuo51_FMN-bd_sf"/>
</dbReference>
<dbReference type="RefSeq" id="WP_013758512.1">
    <property type="nucleotide sequence ID" value="NC_015500.1"/>
</dbReference>
<dbReference type="Pfam" id="PF13375">
    <property type="entry name" value="RnfC_N"/>
    <property type="match status" value="1"/>
</dbReference>
<sequence length="428" mass="45768">MKTSVSEILPYACSRYDGAVNAFLPTEVLVSLTQDSAGTGSCVVAEGDTVKEGQVLASGPSLNGAHIHSPVPGSVTQFVVRSMPNGKKARAVQIRLQGEFSLLGKPRHESDWNSFSASALRRLFGESGIVNSFAKAEPLSVSIDTALKRNVPPVVVVRLFDDDPSRCTDSFIAEQYRNQVAEGARIVAAAAEASRVVLAYSESAVSPMPDAEPDGFIEAVPVDTGIYPCGGRHELIQQIRKKSEAESLSVSDIFIDSGTALAVYEAAVHGQPVIDTFVQVSGHALAEEGMFKVRIGTPLRYLAAECGGFVKPYAKIIINGLISGVNIADLDTPVTKYVKSVTFLPFSEKVDQRTSECLRCGNCRSVCQAGIEPDTLYAYYAHGKKTDPAYVRTTSLCSDCALCNAVCPARLPLCQTLSMMKGSADEKK</sequence>
<keyword evidence="1" id="KW-0479">Metal-binding</keyword>
<proteinExistence type="predicted"/>
<dbReference type="Proteomes" id="UP000006546">
    <property type="component" value="Chromosome"/>
</dbReference>
<dbReference type="PANTHER" id="PTHR43034:SF2">
    <property type="entry name" value="ION-TRANSLOCATING OXIDOREDUCTASE COMPLEX SUBUNIT C"/>
    <property type="match status" value="1"/>
</dbReference>
<dbReference type="AlphaFoldDB" id="F4LN42"/>
<protein>
    <submittedName>
        <fullName evidence="5">Soluble ligand binding domain protein</fullName>
    </submittedName>
</protein>
<name>F4LN42_TREBD</name>
<dbReference type="PANTHER" id="PTHR43034">
    <property type="entry name" value="ION-TRANSLOCATING OXIDOREDUCTASE COMPLEX SUBUNIT C"/>
    <property type="match status" value="1"/>
</dbReference>
<evidence type="ECO:0000313" key="6">
    <source>
        <dbReference type="Proteomes" id="UP000006546"/>
    </source>
</evidence>
<organism evidence="5 6">
    <name type="scientific">Treponema brennaborense (strain DSM 12168 / CIP 105900 / DD5/3)</name>
    <dbReference type="NCBI Taxonomy" id="906968"/>
    <lineage>
        <taxon>Bacteria</taxon>
        <taxon>Pseudomonadati</taxon>
        <taxon>Spirochaetota</taxon>
        <taxon>Spirochaetia</taxon>
        <taxon>Spirochaetales</taxon>
        <taxon>Treponemataceae</taxon>
        <taxon>Treponema</taxon>
    </lineage>
</organism>
<dbReference type="SUPFAM" id="SSF46548">
    <property type="entry name" value="alpha-helical ferredoxin"/>
    <property type="match status" value="1"/>
</dbReference>
<dbReference type="SUPFAM" id="SSF142019">
    <property type="entry name" value="Nqo1 FMN-binding domain-like"/>
    <property type="match status" value="1"/>
</dbReference>
<dbReference type="GO" id="GO:0051539">
    <property type="term" value="F:4 iron, 4 sulfur cluster binding"/>
    <property type="evidence" value="ECO:0007669"/>
    <property type="project" value="InterPro"/>
</dbReference>
<evidence type="ECO:0000256" key="1">
    <source>
        <dbReference type="ARBA" id="ARBA00022723"/>
    </source>
</evidence>
<evidence type="ECO:0000256" key="2">
    <source>
        <dbReference type="ARBA" id="ARBA00023004"/>
    </source>
</evidence>
<keyword evidence="3" id="KW-0411">Iron-sulfur</keyword>
<dbReference type="InterPro" id="IPR026902">
    <property type="entry name" value="RnfC_N"/>
</dbReference>
<evidence type="ECO:0000313" key="5">
    <source>
        <dbReference type="EMBL" id="AEE16807.1"/>
    </source>
</evidence>
<evidence type="ECO:0000259" key="4">
    <source>
        <dbReference type="Pfam" id="PF13375"/>
    </source>
</evidence>
<dbReference type="eggNOG" id="COG4656">
    <property type="taxonomic scope" value="Bacteria"/>
</dbReference>
<dbReference type="KEGG" id="tbe:Trebr_1383"/>
<gene>
    <name evidence="5" type="ordered locus">Trebr_1383</name>
</gene>
<dbReference type="InterPro" id="IPR017900">
    <property type="entry name" value="4Fe4S_Fe_S_CS"/>
</dbReference>
<dbReference type="Gene3D" id="3.30.70.20">
    <property type="match status" value="1"/>
</dbReference>